<dbReference type="PANTHER" id="PTHR42953:SF3">
    <property type="entry name" value="HIGH-AFFINITY ZINC UPTAKE SYSTEM PROTEIN ZNUA"/>
    <property type="match status" value="1"/>
</dbReference>
<sequence>MLRPLLLSACIALPQTALAEVPRVVTDIGPVESLVATVLGNLGTPERLLAPGDSPHHMALRPSQGRALSDADVVVWVGPDLTPQLQEQIDALAGSALSLPLGEAPGTHLLPFRDTGLFPHEHDEHEEHEEHRDEHDEHEDEHDDDHHDDHAEEHHAHDGHGAHDPHIWLSPENATLWLTLIAEALSQADPENAATYTANAEAGARTIAETVEQARAALDPVAGRPLALAHDAYQYYETFFGLTVIGAISDADANTPGPSRLAALRDGLAEQGAACVLTEATTDPRLLEAVKASGLPSVQLDPLGTDLPQGTALYPALILETATRIAGCAGN</sequence>
<feature type="compositionally biased region" description="Basic and acidic residues" evidence="6">
    <location>
        <begin position="119"/>
        <end position="135"/>
    </location>
</feature>
<dbReference type="InterPro" id="IPR050492">
    <property type="entry name" value="Bact_metal-bind_prot9"/>
</dbReference>
<evidence type="ECO:0000256" key="3">
    <source>
        <dbReference type="ARBA" id="ARBA00022448"/>
    </source>
</evidence>
<keyword evidence="5" id="KW-0406">Ion transport</keyword>
<dbReference type="OrthoDB" id="7346865at2"/>
<evidence type="ECO:0000256" key="7">
    <source>
        <dbReference type="SAM" id="SignalP"/>
    </source>
</evidence>
<feature type="region of interest" description="Disordered" evidence="6">
    <location>
        <begin position="108"/>
        <end position="167"/>
    </location>
</feature>
<keyword evidence="5" id="KW-0862">Zinc</keyword>
<evidence type="ECO:0000256" key="5">
    <source>
        <dbReference type="ARBA" id="ARBA00022906"/>
    </source>
</evidence>
<evidence type="ECO:0000256" key="4">
    <source>
        <dbReference type="ARBA" id="ARBA00022729"/>
    </source>
</evidence>
<dbReference type="Proteomes" id="UP000030960">
    <property type="component" value="Unassembled WGS sequence"/>
</dbReference>
<evidence type="ECO:0000313" key="9">
    <source>
        <dbReference type="Proteomes" id="UP000030960"/>
    </source>
</evidence>
<evidence type="ECO:0000256" key="1">
    <source>
        <dbReference type="ARBA" id="ARBA00011028"/>
    </source>
</evidence>
<evidence type="ECO:0000256" key="6">
    <source>
        <dbReference type="SAM" id="MobiDB-lite"/>
    </source>
</evidence>
<comment type="caution">
    <text evidence="8">The sequence shown here is derived from an EMBL/GenBank/DDBJ whole genome shotgun (WGS) entry which is preliminary data.</text>
</comment>
<dbReference type="GO" id="GO:0006829">
    <property type="term" value="P:zinc ion transport"/>
    <property type="evidence" value="ECO:0007669"/>
    <property type="project" value="UniProtKB-KW"/>
</dbReference>
<name>A0A0B3RU35_9RHOB</name>
<gene>
    <name evidence="8" type="ORF">OA50_01059</name>
</gene>
<comment type="similarity">
    <text evidence="1">Belongs to the bacterial solute-binding protein 9 family.</text>
</comment>
<dbReference type="PANTHER" id="PTHR42953">
    <property type="entry name" value="HIGH-AFFINITY ZINC UPTAKE SYSTEM PROTEIN ZNUA-RELATED"/>
    <property type="match status" value="1"/>
</dbReference>
<keyword evidence="5" id="KW-0864">Zinc transport</keyword>
<dbReference type="InterPro" id="IPR006127">
    <property type="entry name" value="ZnuA-like"/>
</dbReference>
<proteinExistence type="inferred from homology"/>
<dbReference type="EMBL" id="JSUQ01000003">
    <property type="protein sequence ID" value="KHQ54465.1"/>
    <property type="molecule type" value="Genomic_DNA"/>
</dbReference>
<dbReference type="SUPFAM" id="SSF53807">
    <property type="entry name" value="Helical backbone' metal receptor"/>
    <property type="match status" value="1"/>
</dbReference>
<reference evidence="8 9" key="1">
    <citation type="submission" date="2014-10" db="EMBL/GenBank/DDBJ databases">
        <title>Genome sequence of Ponticoccus sp. strain UMTAT08 isolated from clonal culture of toxic dinoflagellate Alexandrium tamiyavanichii.</title>
        <authorList>
            <person name="Gan H.Y."/>
            <person name="Muhd D.-D."/>
            <person name="Mohd Noor M.E."/>
            <person name="Yeong Y.S."/>
            <person name="Usup G."/>
        </authorList>
    </citation>
    <scope>NUCLEOTIDE SEQUENCE [LARGE SCALE GENOMIC DNA]</scope>
    <source>
        <strain evidence="8 9">UMTAT08</strain>
    </source>
</reference>
<feature type="compositionally biased region" description="Basic and acidic residues" evidence="6">
    <location>
        <begin position="144"/>
        <end position="166"/>
    </location>
</feature>
<feature type="signal peptide" evidence="7">
    <location>
        <begin position="1"/>
        <end position="19"/>
    </location>
</feature>
<evidence type="ECO:0000313" key="8">
    <source>
        <dbReference type="EMBL" id="KHQ54465.1"/>
    </source>
</evidence>
<dbReference type="STRING" id="561184.SAMN05216376_105230"/>
<evidence type="ECO:0000256" key="2">
    <source>
        <dbReference type="ARBA" id="ARBA00015915"/>
    </source>
</evidence>
<dbReference type="AlphaFoldDB" id="A0A0B3RU35"/>
<dbReference type="GO" id="GO:0046872">
    <property type="term" value="F:metal ion binding"/>
    <property type="evidence" value="ECO:0007669"/>
    <property type="project" value="InterPro"/>
</dbReference>
<keyword evidence="3" id="KW-0813">Transport</keyword>
<dbReference type="Gene3D" id="3.40.50.1980">
    <property type="entry name" value="Nitrogenase molybdenum iron protein domain"/>
    <property type="match status" value="3"/>
</dbReference>
<dbReference type="Pfam" id="PF01297">
    <property type="entry name" value="ZnuA"/>
    <property type="match status" value="1"/>
</dbReference>
<keyword evidence="4 7" id="KW-0732">Signal</keyword>
<feature type="chain" id="PRO_5002098726" description="High-affinity zinc uptake system protein ZnuA" evidence="7">
    <location>
        <begin position="20"/>
        <end position="331"/>
    </location>
</feature>
<dbReference type="RefSeq" id="WP_043138191.1">
    <property type="nucleotide sequence ID" value="NZ_JSUQ01000003.1"/>
</dbReference>
<organism evidence="8 9">
    <name type="scientific">Mameliella alba</name>
    <dbReference type="NCBI Taxonomy" id="561184"/>
    <lineage>
        <taxon>Bacteria</taxon>
        <taxon>Pseudomonadati</taxon>
        <taxon>Pseudomonadota</taxon>
        <taxon>Alphaproteobacteria</taxon>
        <taxon>Rhodobacterales</taxon>
        <taxon>Roseobacteraceae</taxon>
        <taxon>Mameliella</taxon>
    </lineage>
</organism>
<protein>
    <recommendedName>
        <fullName evidence="2">High-affinity zinc uptake system protein ZnuA</fullName>
    </recommendedName>
</protein>
<keyword evidence="9" id="KW-1185">Reference proteome</keyword>
<dbReference type="PATRIC" id="fig|1515334.3.peg.1062"/>
<accession>A0A0B3RU35</accession>